<dbReference type="PROSITE" id="PS50006">
    <property type="entry name" value="FHA_DOMAIN"/>
    <property type="match status" value="1"/>
</dbReference>
<dbReference type="OrthoDB" id="283378at2"/>
<dbReference type="InterPro" id="IPR050923">
    <property type="entry name" value="Cell_Proc_Reg/RNA_Proc"/>
</dbReference>
<gene>
    <name evidence="3" type="primary">garA</name>
    <name evidence="3" type="ORF">HG15A2_45600</name>
</gene>
<feature type="domain" description="FHA" evidence="2">
    <location>
        <begin position="24"/>
        <end position="73"/>
    </location>
</feature>
<dbReference type="InterPro" id="IPR008984">
    <property type="entry name" value="SMAD_FHA_dom_sf"/>
</dbReference>
<organism evidence="3 4">
    <name type="scientific">Adhaeretor mobilis</name>
    <dbReference type="NCBI Taxonomy" id="1930276"/>
    <lineage>
        <taxon>Bacteria</taxon>
        <taxon>Pseudomonadati</taxon>
        <taxon>Planctomycetota</taxon>
        <taxon>Planctomycetia</taxon>
        <taxon>Pirellulales</taxon>
        <taxon>Lacipirellulaceae</taxon>
        <taxon>Adhaeretor</taxon>
    </lineage>
</organism>
<evidence type="ECO:0000259" key="2">
    <source>
        <dbReference type="PROSITE" id="PS50006"/>
    </source>
</evidence>
<accession>A0A517N2J3</accession>
<protein>
    <submittedName>
        <fullName evidence="3">Glycogen accumulation regulator GarA</fullName>
    </submittedName>
</protein>
<dbReference type="Pfam" id="PF00498">
    <property type="entry name" value="FHA"/>
    <property type="match status" value="1"/>
</dbReference>
<reference evidence="3 4" key="1">
    <citation type="submission" date="2019-02" db="EMBL/GenBank/DDBJ databases">
        <title>Deep-cultivation of Planctomycetes and their phenomic and genomic characterization uncovers novel biology.</title>
        <authorList>
            <person name="Wiegand S."/>
            <person name="Jogler M."/>
            <person name="Boedeker C."/>
            <person name="Pinto D."/>
            <person name="Vollmers J."/>
            <person name="Rivas-Marin E."/>
            <person name="Kohn T."/>
            <person name="Peeters S.H."/>
            <person name="Heuer A."/>
            <person name="Rast P."/>
            <person name="Oberbeckmann S."/>
            <person name="Bunk B."/>
            <person name="Jeske O."/>
            <person name="Meyerdierks A."/>
            <person name="Storesund J.E."/>
            <person name="Kallscheuer N."/>
            <person name="Luecker S."/>
            <person name="Lage O.M."/>
            <person name="Pohl T."/>
            <person name="Merkel B.J."/>
            <person name="Hornburger P."/>
            <person name="Mueller R.-W."/>
            <person name="Bruemmer F."/>
            <person name="Labrenz M."/>
            <person name="Spormann A.M."/>
            <person name="Op den Camp H."/>
            <person name="Overmann J."/>
            <person name="Amann R."/>
            <person name="Jetten M.S.M."/>
            <person name="Mascher T."/>
            <person name="Medema M.H."/>
            <person name="Devos D.P."/>
            <person name="Kaster A.-K."/>
            <person name="Ovreas L."/>
            <person name="Rohde M."/>
            <person name="Galperin M.Y."/>
            <person name="Jogler C."/>
        </authorList>
    </citation>
    <scope>NUCLEOTIDE SEQUENCE [LARGE SCALE GENOMIC DNA]</scope>
    <source>
        <strain evidence="3 4">HG15A2</strain>
    </source>
</reference>
<dbReference type="Gene3D" id="2.60.200.20">
    <property type="match status" value="1"/>
</dbReference>
<dbReference type="Proteomes" id="UP000319852">
    <property type="component" value="Chromosome"/>
</dbReference>
<dbReference type="SUPFAM" id="SSF49879">
    <property type="entry name" value="SMAD/FHA domain"/>
    <property type="match status" value="1"/>
</dbReference>
<keyword evidence="4" id="KW-1185">Reference proteome</keyword>
<feature type="region of interest" description="Disordered" evidence="1">
    <location>
        <begin position="116"/>
        <end position="234"/>
    </location>
</feature>
<dbReference type="RefSeq" id="WP_145063258.1">
    <property type="nucleotide sequence ID" value="NZ_CP036263.1"/>
</dbReference>
<evidence type="ECO:0000256" key="1">
    <source>
        <dbReference type="SAM" id="MobiDB-lite"/>
    </source>
</evidence>
<sequence>MEVTLKVLAGAKKGAKVVVKKSEFTIGRSEECHLSVGSTSISRRHCTISRGENKVSVKDLGSRNGTLVNGKKIDGEVELVAGDELVVGPLKFQVRISTGLKNDKKPKVKSVAEAVERTADSGSGEFDVDDISSWLLGPEKPAASTHETVQMQMDETSSMPITSGPKPAEAKPPEEAQAPEGSSVIDEEPAKPESGSGSGKKKAPGKLPPVPKKDNTKDSREAAENALRAWSRRR</sequence>
<evidence type="ECO:0000313" key="4">
    <source>
        <dbReference type="Proteomes" id="UP000319852"/>
    </source>
</evidence>
<dbReference type="InterPro" id="IPR000253">
    <property type="entry name" value="FHA_dom"/>
</dbReference>
<dbReference type="CDD" id="cd00060">
    <property type="entry name" value="FHA"/>
    <property type="match status" value="1"/>
</dbReference>
<name>A0A517N2J3_9BACT</name>
<feature type="compositionally biased region" description="Polar residues" evidence="1">
    <location>
        <begin position="145"/>
        <end position="161"/>
    </location>
</feature>
<dbReference type="EMBL" id="CP036263">
    <property type="protein sequence ID" value="QDT01218.1"/>
    <property type="molecule type" value="Genomic_DNA"/>
</dbReference>
<dbReference type="SMART" id="SM00240">
    <property type="entry name" value="FHA"/>
    <property type="match status" value="1"/>
</dbReference>
<dbReference type="KEGG" id="amob:HG15A2_45600"/>
<evidence type="ECO:0000313" key="3">
    <source>
        <dbReference type="EMBL" id="QDT01218.1"/>
    </source>
</evidence>
<feature type="compositionally biased region" description="Basic and acidic residues" evidence="1">
    <location>
        <begin position="211"/>
        <end position="223"/>
    </location>
</feature>
<dbReference type="AlphaFoldDB" id="A0A517N2J3"/>
<proteinExistence type="predicted"/>
<dbReference type="PANTHER" id="PTHR23308">
    <property type="entry name" value="NUCLEAR INHIBITOR OF PROTEIN PHOSPHATASE-1"/>
    <property type="match status" value="1"/>
</dbReference>